<dbReference type="HOGENOM" id="CLU_2130558_0_0_5"/>
<name>B8IIY7_METNO</name>
<reference evidence="2 3" key="1">
    <citation type="submission" date="2009-01" db="EMBL/GenBank/DDBJ databases">
        <title>Complete sequence of chromosome of Methylobacterium nodulans ORS 2060.</title>
        <authorList>
            <consortium name="US DOE Joint Genome Institute"/>
            <person name="Lucas S."/>
            <person name="Copeland A."/>
            <person name="Lapidus A."/>
            <person name="Glavina del Rio T."/>
            <person name="Dalin E."/>
            <person name="Tice H."/>
            <person name="Bruce D."/>
            <person name="Goodwin L."/>
            <person name="Pitluck S."/>
            <person name="Sims D."/>
            <person name="Brettin T."/>
            <person name="Detter J.C."/>
            <person name="Han C."/>
            <person name="Larimer F."/>
            <person name="Land M."/>
            <person name="Hauser L."/>
            <person name="Kyrpides N."/>
            <person name="Ivanova N."/>
            <person name="Marx C.J."/>
            <person name="Richardson P."/>
        </authorList>
    </citation>
    <scope>NUCLEOTIDE SEQUENCE [LARGE SCALE GENOMIC DNA]</scope>
    <source>
        <strain evidence="3">LMG 21967 / CNCM I-2342 / ORS 2060</strain>
    </source>
</reference>
<protein>
    <submittedName>
        <fullName evidence="2">Uncharacterized protein</fullName>
    </submittedName>
</protein>
<accession>B8IIY7</accession>
<keyword evidence="3" id="KW-1185">Reference proteome</keyword>
<organism evidence="2 3">
    <name type="scientific">Methylobacterium nodulans (strain LMG 21967 / CNCM I-2342 / ORS 2060)</name>
    <dbReference type="NCBI Taxonomy" id="460265"/>
    <lineage>
        <taxon>Bacteria</taxon>
        <taxon>Pseudomonadati</taxon>
        <taxon>Pseudomonadota</taxon>
        <taxon>Alphaproteobacteria</taxon>
        <taxon>Hyphomicrobiales</taxon>
        <taxon>Methylobacteriaceae</taxon>
        <taxon>Methylobacterium</taxon>
    </lineage>
</organism>
<evidence type="ECO:0000313" key="2">
    <source>
        <dbReference type="EMBL" id="ACL61782.1"/>
    </source>
</evidence>
<feature type="region of interest" description="Disordered" evidence="1">
    <location>
        <begin position="45"/>
        <end position="66"/>
    </location>
</feature>
<gene>
    <name evidence="2" type="ordered locus">Mnod_7042</name>
</gene>
<dbReference type="Proteomes" id="UP000008207">
    <property type="component" value="Chromosome"/>
</dbReference>
<sequence>MVNDLLRTSPGAVIRAARLVDMSDEPAIPRAPAAAAGDELLLITPPLAPPSNARKRKPGRPRVARQVASKQTVYLNDARHDALVEIAIAEERSMHSVILEAIDRYVARRRKPR</sequence>
<dbReference type="KEGG" id="mno:Mnod_7042"/>
<evidence type="ECO:0000256" key="1">
    <source>
        <dbReference type="SAM" id="MobiDB-lite"/>
    </source>
</evidence>
<dbReference type="EMBL" id="CP001349">
    <property type="protein sequence ID" value="ACL61782.1"/>
    <property type="molecule type" value="Genomic_DNA"/>
</dbReference>
<evidence type="ECO:0000313" key="3">
    <source>
        <dbReference type="Proteomes" id="UP000008207"/>
    </source>
</evidence>
<feature type="compositionally biased region" description="Basic residues" evidence="1">
    <location>
        <begin position="53"/>
        <end position="63"/>
    </location>
</feature>
<proteinExistence type="predicted"/>
<dbReference type="AlphaFoldDB" id="B8IIY7"/>